<feature type="compositionally biased region" description="Low complexity" evidence="1">
    <location>
        <begin position="296"/>
        <end position="312"/>
    </location>
</feature>
<dbReference type="Proteomes" id="UP001564408">
    <property type="component" value="Unassembled WGS sequence"/>
</dbReference>
<feature type="region of interest" description="Disordered" evidence="1">
    <location>
        <begin position="278"/>
        <end position="312"/>
    </location>
</feature>
<sequence length="325" mass="34573">MGAFEEDLYDDFTAEEAEGAALIGDELDGLGMDGFEGDFEDDFADSFGEDSYEDESYFDIEAMDDFETDDSLDFEAYEDDYADADEALENVMAYALGAEDADEFLGRLARGLVSVGRRAVRGIRRAAPTIGRIAGGVSRVASLIPHPAAQAVGRVAGLVGRGANLVQQLRAEGATEEEALDAFAEMAARDPRAMPIVAGLTARTVLKSQSARLSPSARKQVVRQMAGATRTLTNNRGPAAVRAMPKIARSVTRTAAARATPPATAVKAVRRTTAKVARSPALTRKLARPSPTARQRVAVATRSSTSTRPRSFTIQGPARITITAA</sequence>
<dbReference type="RefSeq" id="WP_369666215.1">
    <property type="nucleotide sequence ID" value="NZ_JBDKXB010000004.1"/>
</dbReference>
<comment type="caution">
    <text evidence="2">The sequence shown here is derived from an EMBL/GenBank/DDBJ whole genome shotgun (WGS) entry which is preliminary data.</text>
</comment>
<keyword evidence="3" id="KW-1185">Reference proteome</keyword>
<name>A0ABV4BBS3_9GAMM</name>
<organism evidence="2 3">
    <name type="scientific">Thioalkalicoccus limnaeus</name>
    <dbReference type="NCBI Taxonomy" id="120681"/>
    <lineage>
        <taxon>Bacteria</taxon>
        <taxon>Pseudomonadati</taxon>
        <taxon>Pseudomonadota</taxon>
        <taxon>Gammaproteobacteria</taxon>
        <taxon>Chromatiales</taxon>
        <taxon>Chromatiaceae</taxon>
        <taxon>Thioalkalicoccus</taxon>
    </lineage>
</organism>
<evidence type="ECO:0000313" key="2">
    <source>
        <dbReference type="EMBL" id="MEY6431836.1"/>
    </source>
</evidence>
<accession>A0ABV4BBS3</accession>
<evidence type="ECO:0000256" key="1">
    <source>
        <dbReference type="SAM" id="MobiDB-lite"/>
    </source>
</evidence>
<reference evidence="2 3" key="1">
    <citation type="submission" date="2024-05" db="EMBL/GenBank/DDBJ databases">
        <title>Genome Sequence and Characterization of the New Strain Purple Sulfur Bacterium of Genus Thioalkalicoccus.</title>
        <authorList>
            <person name="Bryantseva I.A."/>
            <person name="Kyndt J.A."/>
            <person name="Imhoff J.F."/>
        </authorList>
    </citation>
    <scope>NUCLEOTIDE SEQUENCE [LARGE SCALE GENOMIC DNA]</scope>
    <source>
        <strain evidence="2 3">Um2</strain>
    </source>
</reference>
<protein>
    <submittedName>
        <fullName evidence="2">Uncharacterized protein</fullName>
    </submittedName>
</protein>
<gene>
    <name evidence="2" type="ORF">ABC977_05360</name>
</gene>
<dbReference type="EMBL" id="JBDKXB010000004">
    <property type="protein sequence ID" value="MEY6431836.1"/>
    <property type="molecule type" value="Genomic_DNA"/>
</dbReference>
<evidence type="ECO:0000313" key="3">
    <source>
        <dbReference type="Proteomes" id="UP001564408"/>
    </source>
</evidence>
<proteinExistence type="predicted"/>